<organism evidence="2 3">
    <name type="scientific">Caldimonas brevitalea</name>
    <dbReference type="NCBI Taxonomy" id="413882"/>
    <lineage>
        <taxon>Bacteria</taxon>
        <taxon>Pseudomonadati</taxon>
        <taxon>Pseudomonadota</taxon>
        <taxon>Betaproteobacteria</taxon>
        <taxon>Burkholderiales</taxon>
        <taxon>Sphaerotilaceae</taxon>
        <taxon>Caldimonas</taxon>
    </lineage>
</organism>
<evidence type="ECO:0000313" key="2">
    <source>
        <dbReference type="EMBL" id="AKJ28960.1"/>
    </source>
</evidence>
<dbReference type="InterPro" id="IPR030995">
    <property type="entry name" value="SoxZ"/>
</dbReference>
<name>A0A0G3BQX7_9BURK</name>
<evidence type="ECO:0000259" key="1">
    <source>
        <dbReference type="Pfam" id="PF08770"/>
    </source>
</evidence>
<dbReference type="Pfam" id="PF08770">
    <property type="entry name" value="SoxZ"/>
    <property type="match status" value="1"/>
</dbReference>
<dbReference type="PATRIC" id="fig|413882.6.peg.2376"/>
<dbReference type="SUPFAM" id="SSF81296">
    <property type="entry name" value="E set domains"/>
    <property type="match status" value="1"/>
</dbReference>
<dbReference type="InterPro" id="IPR014756">
    <property type="entry name" value="Ig_E-set"/>
</dbReference>
<dbReference type="RefSeq" id="WP_047194712.1">
    <property type="nucleotide sequence ID" value="NZ_CP011371.1"/>
</dbReference>
<protein>
    <submittedName>
        <fullName evidence="2">SoxZ</fullName>
    </submittedName>
</protein>
<dbReference type="OrthoDB" id="9795530at2"/>
<dbReference type="NCBIfam" id="TIGR04490">
    <property type="entry name" value="SoxZ_true"/>
    <property type="match status" value="1"/>
</dbReference>
<dbReference type="InterPro" id="IPR013783">
    <property type="entry name" value="Ig-like_fold"/>
</dbReference>
<sequence length="103" mass="11222">MADPMRIRAQAQGDKTTVRVLMAHEMESGQRKDSAGKVIPGWYITEVTAQHNGKTVLSAQWGGAVSKNPYLQFSFKGGKAGDKITVTWVDNRGESRSDEAVIA</sequence>
<dbReference type="InterPro" id="IPR014880">
    <property type="entry name" value="SoxZ_dom"/>
</dbReference>
<dbReference type="Proteomes" id="UP000035352">
    <property type="component" value="Chromosome"/>
</dbReference>
<dbReference type="STRING" id="413882.AAW51_2269"/>
<dbReference type="EMBL" id="CP011371">
    <property type="protein sequence ID" value="AKJ28960.1"/>
    <property type="molecule type" value="Genomic_DNA"/>
</dbReference>
<evidence type="ECO:0000313" key="3">
    <source>
        <dbReference type="Proteomes" id="UP000035352"/>
    </source>
</evidence>
<proteinExistence type="predicted"/>
<feature type="domain" description="Sulphur oxidation protein SoxZ" evidence="1">
    <location>
        <begin position="7"/>
        <end position="100"/>
    </location>
</feature>
<gene>
    <name evidence="2" type="primary">soxZ</name>
    <name evidence="2" type="ORF">AAW51_2269</name>
</gene>
<reference evidence="2 3" key="1">
    <citation type="submission" date="2015-05" db="EMBL/GenBank/DDBJ databases">
        <authorList>
            <person name="Tang B."/>
            <person name="Yu Y."/>
        </authorList>
    </citation>
    <scope>NUCLEOTIDE SEQUENCE [LARGE SCALE GENOMIC DNA]</scope>
    <source>
        <strain evidence="2 3">DSM 7029</strain>
    </source>
</reference>
<dbReference type="KEGG" id="pbh:AAW51_2269"/>
<accession>A0A0G3BQX7</accession>
<dbReference type="Gene3D" id="2.60.40.10">
    <property type="entry name" value="Immunoglobulins"/>
    <property type="match status" value="1"/>
</dbReference>
<dbReference type="AlphaFoldDB" id="A0A0G3BQX7"/>
<keyword evidence="3" id="KW-1185">Reference proteome</keyword>